<gene>
    <name evidence="2" type="ORF">M472_14770</name>
</gene>
<reference evidence="2 3" key="1">
    <citation type="journal article" date="2013" name="Genome Announc.">
        <title>The Draft Genome Sequence of Sphingomonas paucimobilis Strain HER1398 (Proteobacteria), Host to the Giant PAU Phage, Indicates That It Is a Member of the Genus Sphingobacterium (Bacteroidetes).</title>
        <authorList>
            <person name="White R.A.III."/>
            <person name="Suttle C.A."/>
        </authorList>
    </citation>
    <scope>NUCLEOTIDE SEQUENCE [LARGE SCALE GENOMIC DNA]</scope>
    <source>
        <strain evidence="2 3">HER1398</strain>
    </source>
</reference>
<evidence type="ECO:0000256" key="1">
    <source>
        <dbReference type="SAM" id="Phobius"/>
    </source>
</evidence>
<proteinExistence type="predicted"/>
<keyword evidence="1" id="KW-0812">Transmembrane</keyword>
<accession>U2HXQ1</accession>
<name>U2HXQ1_9SPHI</name>
<evidence type="ECO:0000313" key="3">
    <source>
        <dbReference type="Proteomes" id="UP000016584"/>
    </source>
</evidence>
<comment type="caution">
    <text evidence="2">The sequence shown here is derived from an EMBL/GenBank/DDBJ whole genome shotgun (WGS) entry which is preliminary data.</text>
</comment>
<feature type="transmembrane region" description="Helical" evidence="1">
    <location>
        <begin position="113"/>
        <end position="130"/>
    </location>
</feature>
<evidence type="ECO:0000313" key="2">
    <source>
        <dbReference type="EMBL" id="ERJ60025.1"/>
    </source>
</evidence>
<organism evidence="2 3">
    <name type="scientific">Sphingobacterium paucimobilis HER1398</name>
    <dbReference type="NCBI Taxonomy" id="1346330"/>
    <lineage>
        <taxon>Bacteria</taxon>
        <taxon>Pseudomonadati</taxon>
        <taxon>Bacteroidota</taxon>
        <taxon>Sphingobacteriia</taxon>
        <taxon>Sphingobacteriales</taxon>
        <taxon>Sphingobacteriaceae</taxon>
        <taxon>Sphingobacterium</taxon>
    </lineage>
</organism>
<dbReference type="EMBL" id="ATDL01000011">
    <property type="protein sequence ID" value="ERJ60025.1"/>
    <property type="molecule type" value="Genomic_DNA"/>
</dbReference>
<dbReference type="AlphaFoldDB" id="U2HXQ1"/>
<keyword evidence="1" id="KW-0472">Membrane</keyword>
<feature type="transmembrane region" description="Helical" evidence="1">
    <location>
        <begin position="65"/>
        <end position="84"/>
    </location>
</feature>
<protein>
    <submittedName>
        <fullName evidence="2">Uncharacterized protein</fullName>
    </submittedName>
</protein>
<dbReference type="Proteomes" id="UP000016584">
    <property type="component" value="Unassembled WGS sequence"/>
</dbReference>
<dbReference type="PATRIC" id="fig|1346330.5.peg.1470"/>
<keyword evidence="3" id="KW-1185">Reference proteome</keyword>
<keyword evidence="1" id="KW-1133">Transmembrane helix</keyword>
<feature type="transmembrane region" description="Helical" evidence="1">
    <location>
        <begin position="24"/>
        <end position="44"/>
    </location>
</feature>
<sequence length="306" mass="35439">MLSAYLINVSDKLFVPSERTESPAFWSVYTVTVVMMVIYVGLINKLYNGIVAVKAANDRESELRILGNYLLFAIAAPLLIHRLLLYAGETIATQGEVGVDSIFLNMDYWMKDFPFLLLPLVLTALFFYYWPQYRLFKGDKESVVPEQQDVSVFSWREYRLPNILLEQLRKVLDPTISVVDGRIRVFDIVFILYENQSYFAVLSNGEKYLLPRFRPSMLAEWGLGCWFVQINNTVRVNMLYLQHSLEDRKNLTLDETVDLVLFGPKGQYSRELLRIGRSGAEHIKDFLHAVPTVADEGWNEWTVEVR</sequence>